<dbReference type="Proteomes" id="UP000199696">
    <property type="component" value="Unassembled WGS sequence"/>
</dbReference>
<proteinExistence type="predicted"/>
<evidence type="ECO:0000313" key="1">
    <source>
        <dbReference type="EMBL" id="SCL58631.1"/>
    </source>
</evidence>
<reference evidence="2" key="1">
    <citation type="submission" date="2016-06" db="EMBL/GenBank/DDBJ databases">
        <authorList>
            <person name="Varghese N."/>
            <person name="Submissions Spin"/>
        </authorList>
    </citation>
    <scope>NUCLEOTIDE SEQUENCE [LARGE SCALE GENOMIC DNA]</scope>
    <source>
        <strain evidence="2">DSM 44814</strain>
    </source>
</reference>
<accession>A0A1C6UX86</accession>
<dbReference type="EMBL" id="FMHY01000002">
    <property type="protein sequence ID" value="SCL58631.1"/>
    <property type="molecule type" value="Genomic_DNA"/>
</dbReference>
<evidence type="ECO:0000313" key="2">
    <source>
        <dbReference type="Proteomes" id="UP000199696"/>
    </source>
</evidence>
<organism evidence="1 2">
    <name type="scientific">Micromonospora eburnea</name>
    <dbReference type="NCBI Taxonomy" id="227316"/>
    <lineage>
        <taxon>Bacteria</taxon>
        <taxon>Bacillati</taxon>
        <taxon>Actinomycetota</taxon>
        <taxon>Actinomycetes</taxon>
        <taxon>Micromonosporales</taxon>
        <taxon>Micromonosporaceae</taxon>
        <taxon>Micromonospora</taxon>
    </lineage>
</organism>
<sequence>MRRKWFVPASADDPYDPFGMGGHAATLYSSQDGFTLPISTGPTDSQARAAANRAIWEATPAPAKPGLLARLLHRATK</sequence>
<name>A0A1C6UX86_9ACTN</name>
<protein>
    <submittedName>
        <fullName evidence="1">Uncharacterized protein</fullName>
    </submittedName>
</protein>
<dbReference type="AlphaFoldDB" id="A0A1C6UX86"/>
<dbReference type="RefSeq" id="WP_091120114.1">
    <property type="nucleotide sequence ID" value="NZ_FMHY01000002.1"/>
</dbReference>
<dbReference type="OrthoDB" id="3386921at2"/>
<gene>
    <name evidence="1" type="ORF">GA0070604_3878</name>
</gene>
<keyword evidence="2" id="KW-1185">Reference proteome</keyword>
<dbReference type="STRING" id="227316.GA0070604_3878"/>